<keyword evidence="2" id="KW-1133">Transmembrane helix</keyword>
<name>A0A2T1M3D5_9CHRO</name>
<dbReference type="EMBL" id="PXOH01000001">
    <property type="protein sequence ID" value="PSF39347.1"/>
    <property type="molecule type" value="Genomic_DNA"/>
</dbReference>
<evidence type="ECO:0000313" key="5">
    <source>
        <dbReference type="Proteomes" id="UP000239001"/>
    </source>
</evidence>
<proteinExistence type="predicted"/>
<keyword evidence="2" id="KW-0472">Membrane</keyword>
<evidence type="ECO:0000256" key="1">
    <source>
        <dbReference type="SAM" id="MobiDB-lite"/>
    </source>
</evidence>
<keyword evidence="5" id="KW-1185">Reference proteome</keyword>
<feature type="region of interest" description="Disordered" evidence="1">
    <location>
        <begin position="66"/>
        <end position="102"/>
    </location>
</feature>
<keyword evidence="3" id="KW-0732">Signal</keyword>
<comment type="caution">
    <text evidence="4">The sequence shown here is derived from an EMBL/GenBank/DDBJ whole genome shotgun (WGS) entry which is preliminary data.</text>
</comment>
<dbReference type="AlphaFoldDB" id="A0A2T1M3D5"/>
<evidence type="ECO:0000313" key="4">
    <source>
        <dbReference type="EMBL" id="PSF39347.1"/>
    </source>
</evidence>
<evidence type="ECO:0000256" key="2">
    <source>
        <dbReference type="SAM" id="Phobius"/>
    </source>
</evidence>
<reference evidence="4 5" key="1">
    <citation type="submission" date="2018-03" db="EMBL/GenBank/DDBJ databases">
        <title>The ancient ancestry and fast evolution of plastids.</title>
        <authorList>
            <person name="Moore K.R."/>
            <person name="Magnabosco C."/>
            <person name="Momper L."/>
            <person name="Gold D.A."/>
            <person name="Bosak T."/>
            <person name="Fournier G.P."/>
        </authorList>
    </citation>
    <scope>NUCLEOTIDE SEQUENCE [LARGE SCALE GENOMIC DNA]</scope>
    <source>
        <strain evidence="4 5">CCALA 016</strain>
    </source>
</reference>
<dbReference type="Proteomes" id="UP000239001">
    <property type="component" value="Unassembled WGS sequence"/>
</dbReference>
<sequence length="102" mass="11068">MNKITAISLSTLTALGAGSAFFTAPASANFGNFMLGAGVGAGSAILINNSQNQRRQRYGFVPPEQEFTRGRQDGFNGAKYDNPRNSNEYTRGFQEGLRMRRG</sequence>
<feature type="chain" id="PRO_5015522869" evidence="3">
    <location>
        <begin position="29"/>
        <end position="102"/>
    </location>
</feature>
<reference evidence="4 5" key="2">
    <citation type="submission" date="2018-03" db="EMBL/GenBank/DDBJ databases">
        <authorList>
            <person name="Keele B.F."/>
        </authorList>
    </citation>
    <scope>NUCLEOTIDE SEQUENCE [LARGE SCALE GENOMIC DNA]</scope>
    <source>
        <strain evidence="4 5">CCALA 016</strain>
    </source>
</reference>
<evidence type="ECO:0000256" key="3">
    <source>
        <dbReference type="SAM" id="SignalP"/>
    </source>
</evidence>
<protein>
    <submittedName>
        <fullName evidence="4">Uncharacterized protein</fullName>
    </submittedName>
</protein>
<organism evidence="4 5">
    <name type="scientific">Aphanothece hegewaldii CCALA 016</name>
    <dbReference type="NCBI Taxonomy" id="2107694"/>
    <lineage>
        <taxon>Bacteria</taxon>
        <taxon>Bacillati</taxon>
        <taxon>Cyanobacteriota</taxon>
        <taxon>Cyanophyceae</taxon>
        <taxon>Oscillatoriophycideae</taxon>
        <taxon>Chroococcales</taxon>
        <taxon>Aphanothecaceae</taxon>
        <taxon>Aphanothece</taxon>
    </lineage>
</organism>
<dbReference type="OrthoDB" id="427477at2"/>
<accession>A0A2T1M3D5</accession>
<feature type="signal peptide" evidence="3">
    <location>
        <begin position="1"/>
        <end position="28"/>
    </location>
</feature>
<dbReference type="RefSeq" id="WP_106454969.1">
    <property type="nucleotide sequence ID" value="NZ_PXOH01000001.1"/>
</dbReference>
<gene>
    <name evidence="4" type="ORF">C7H19_00735</name>
</gene>
<keyword evidence="2" id="KW-0812">Transmembrane</keyword>
<feature type="transmembrane region" description="Helical" evidence="2">
    <location>
        <begin position="30"/>
        <end position="47"/>
    </location>
</feature>